<accession>A0A381Y2E8</accession>
<gene>
    <name evidence="1" type="ORF">METZ01_LOCUS123695</name>
</gene>
<organism evidence="1">
    <name type="scientific">marine metagenome</name>
    <dbReference type="NCBI Taxonomy" id="408172"/>
    <lineage>
        <taxon>unclassified sequences</taxon>
        <taxon>metagenomes</taxon>
        <taxon>ecological metagenomes</taxon>
    </lineage>
</organism>
<name>A0A381Y2E8_9ZZZZ</name>
<reference evidence="1" key="1">
    <citation type="submission" date="2018-05" db="EMBL/GenBank/DDBJ databases">
        <authorList>
            <person name="Lanie J.A."/>
            <person name="Ng W.-L."/>
            <person name="Kazmierczak K.M."/>
            <person name="Andrzejewski T.M."/>
            <person name="Davidsen T.M."/>
            <person name="Wayne K.J."/>
            <person name="Tettelin H."/>
            <person name="Glass J.I."/>
            <person name="Rusch D."/>
            <person name="Podicherti R."/>
            <person name="Tsui H.-C.T."/>
            <person name="Winkler M.E."/>
        </authorList>
    </citation>
    <scope>NUCLEOTIDE SEQUENCE</scope>
</reference>
<evidence type="ECO:0000313" key="1">
    <source>
        <dbReference type="EMBL" id="SVA70841.1"/>
    </source>
</evidence>
<sequence length="64" mass="7133">MNTAFFPVIAAVVVAVDVGGHTGILGQQVCHYAMIPEVMDIVRIYREMAEENNAFLLLRCGFQY</sequence>
<dbReference type="EMBL" id="UINC01017159">
    <property type="protein sequence ID" value="SVA70841.1"/>
    <property type="molecule type" value="Genomic_DNA"/>
</dbReference>
<proteinExistence type="predicted"/>
<dbReference type="AlphaFoldDB" id="A0A381Y2E8"/>
<protein>
    <submittedName>
        <fullName evidence="1">Uncharacterized protein</fullName>
    </submittedName>
</protein>